<evidence type="ECO:0008006" key="4">
    <source>
        <dbReference type="Google" id="ProtNLM"/>
    </source>
</evidence>
<reference evidence="3" key="1">
    <citation type="submission" date="2015-01" db="EMBL/GenBank/DDBJ databases">
        <title>The Genome Sequence of Cryptococcus gattii MMRL2647.</title>
        <authorList>
            <consortium name="The Broad Institute Genomics Platform"/>
            <person name="Cuomo C."/>
            <person name="Litvintseva A."/>
            <person name="Chen Y."/>
            <person name="Heitman J."/>
            <person name="Sun S."/>
            <person name="Springer D."/>
            <person name="Dromer F."/>
            <person name="Young S."/>
            <person name="Zeng Q."/>
            <person name="Gargeya S."/>
            <person name="Abouelleil A."/>
            <person name="Alvarado L."/>
            <person name="Chapman S.B."/>
            <person name="Gainer-Dewar J."/>
            <person name="Goldberg J."/>
            <person name="Griggs A."/>
            <person name="Gujja S."/>
            <person name="Hansen M."/>
            <person name="Howarth C."/>
            <person name="Imamovic A."/>
            <person name="Larimer J."/>
            <person name="Murphy C."/>
            <person name="Naylor J."/>
            <person name="Pearson M."/>
            <person name="Priest M."/>
            <person name="Roberts A."/>
            <person name="Saif S."/>
            <person name="Shea T."/>
            <person name="Sykes S."/>
            <person name="Wortman J."/>
            <person name="Nusbaum C."/>
            <person name="Birren B."/>
        </authorList>
    </citation>
    <scope>NUCLEOTIDE SEQUENCE [LARGE SCALE GENOMIC DNA]</scope>
    <source>
        <strain evidence="3">IND107</strain>
    </source>
</reference>
<organism evidence="2 3">
    <name type="scientific">Cryptococcus tetragattii IND107</name>
    <dbReference type="NCBI Taxonomy" id="1296105"/>
    <lineage>
        <taxon>Eukaryota</taxon>
        <taxon>Fungi</taxon>
        <taxon>Dikarya</taxon>
        <taxon>Basidiomycota</taxon>
        <taxon>Agaricomycotina</taxon>
        <taxon>Tremellomycetes</taxon>
        <taxon>Tremellales</taxon>
        <taxon>Cryptococcaceae</taxon>
        <taxon>Cryptococcus</taxon>
        <taxon>Cryptococcus gattii species complex</taxon>
    </lineage>
</organism>
<keyword evidence="1" id="KW-0732">Signal</keyword>
<evidence type="ECO:0000256" key="1">
    <source>
        <dbReference type="SAM" id="SignalP"/>
    </source>
</evidence>
<dbReference type="RefSeq" id="XP_066615994.1">
    <property type="nucleotide sequence ID" value="XM_066755708.1"/>
</dbReference>
<reference evidence="2 3" key="2">
    <citation type="submission" date="2024-01" db="EMBL/GenBank/DDBJ databases">
        <title>Comparative genomics of Cryptococcus and Kwoniella reveals pathogenesis evolution and contrasting modes of karyotype evolution via chromosome fusion or intercentromeric recombination.</title>
        <authorList>
            <person name="Coelho M.A."/>
            <person name="David-Palma M."/>
            <person name="Shea T."/>
            <person name="Bowers K."/>
            <person name="Mcginley-Smith S."/>
            <person name="Mohammad A.W."/>
            <person name="Gnirke A."/>
            <person name="Yurkov A.M."/>
            <person name="Nowrousian M."/>
            <person name="Sun S."/>
            <person name="Cuomo C.A."/>
            <person name="Heitman J."/>
        </authorList>
    </citation>
    <scope>NUCLEOTIDE SEQUENCE [LARGE SCALE GENOMIC DNA]</scope>
    <source>
        <strain evidence="2 3">IND107</strain>
    </source>
</reference>
<evidence type="ECO:0000313" key="3">
    <source>
        <dbReference type="Proteomes" id="UP000054399"/>
    </source>
</evidence>
<dbReference type="EMBL" id="ATAM02000002">
    <property type="protein sequence ID" value="KAL0253773.1"/>
    <property type="molecule type" value="Genomic_DNA"/>
</dbReference>
<evidence type="ECO:0000313" key="2">
    <source>
        <dbReference type="EMBL" id="KAL0253773.1"/>
    </source>
</evidence>
<name>A0ABR3BZF9_9TREE</name>
<accession>A0ABR3BZF9</accession>
<sequence>MILIIINLASLRFCFISQLGFGNKLHAAFVCITRFNQPIFCRSFPSCLLPTPACWFTQRTGFKSTAVTLCCTITSNQFFHNSFLDYSVFREFR</sequence>
<gene>
    <name evidence="2" type="ORF">I308_101149</name>
</gene>
<feature type="chain" id="PRO_5045871565" description="Secreted protein" evidence="1">
    <location>
        <begin position="23"/>
        <end position="93"/>
    </location>
</feature>
<feature type="signal peptide" evidence="1">
    <location>
        <begin position="1"/>
        <end position="22"/>
    </location>
</feature>
<keyword evidence="3" id="KW-1185">Reference proteome</keyword>
<dbReference type="GeneID" id="91988007"/>
<proteinExistence type="predicted"/>
<dbReference type="Proteomes" id="UP000054399">
    <property type="component" value="Unassembled WGS sequence"/>
</dbReference>
<comment type="caution">
    <text evidence="2">The sequence shown here is derived from an EMBL/GenBank/DDBJ whole genome shotgun (WGS) entry which is preliminary data.</text>
</comment>
<protein>
    <recommendedName>
        <fullName evidence="4">Secreted protein</fullName>
    </recommendedName>
</protein>